<proteinExistence type="predicted"/>
<dbReference type="PANTHER" id="PTHR46146:SF4">
    <property type="entry name" value="SERINE_THREONINE-PROTEIN KINASE-LIKE PROTEIN CCR4"/>
    <property type="match status" value="1"/>
</dbReference>
<sequence>MLFETTNNFSNDHKIGTGSFFSVYHADDGREVAIKCENGACACEINLKALSRHSHNNLVCLLGFCEDSIKPIWVYEYMKNGSLHDHLHKLQSSPLMSSWATWIKVALDAAKGIAKVSEIGHFVKQLVVDKMEHFFDLVEMGALHYMDPEYRRQLNVQLTTKTDVYCFGVVLLEILSGYKATDINGNEELHSYIAQNKICKMMGKVNREDWQNTLENCSRKTTRMTGMLLL</sequence>
<dbReference type="GO" id="GO:0004672">
    <property type="term" value="F:protein kinase activity"/>
    <property type="evidence" value="ECO:0007669"/>
    <property type="project" value="InterPro"/>
</dbReference>
<dbReference type="GO" id="GO:0005524">
    <property type="term" value="F:ATP binding"/>
    <property type="evidence" value="ECO:0007669"/>
    <property type="project" value="InterPro"/>
</dbReference>
<dbReference type="InterPro" id="IPR000719">
    <property type="entry name" value="Prot_kinase_dom"/>
</dbReference>
<reference evidence="2" key="2">
    <citation type="submission" date="2021-01" db="UniProtKB">
        <authorList>
            <consortium name="EnsemblPlants"/>
        </authorList>
    </citation>
    <scope>IDENTIFICATION</scope>
</reference>
<dbReference type="AlphaFoldDB" id="A0A7N2LIZ8"/>
<evidence type="ECO:0000313" key="3">
    <source>
        <dbReference type="Proteomes" id="UP000594261"/>
    </source>
</evidence>
<reference evidence="2 3" key="1">
    <citation type="journal article" date="2016" name="G3 (Bethesda)">
        <title>First Draft Assembly and Annotation of the Genome of a California Endemic Oak Quercus lobata Nee (Fagaceae).</title>
        <authorList>
            <person name="Sork V.L."/>
            <person name="Fitz-Gibbon S.T."/>
            <person name="Puiu D."/>
            <person name="Crepeau M."/>
            <person name="Gugger P.F."/>
            <person name="Sherman R."/>
            <person name="Stevens K."/>
            <person name="Langley C.H."/>
            <person name="Pellegrini M."/>
            <person name="Salzberg S.L."/>
        </authorList>
    </citation>
    <scope>NUCLEOTIDE SEQUENCE [LARGE SCALE GENOMIC DNA]</scope>
    <source>
        <strain evidence="2 3">cv. SW786</strain>
    </source>
</reference>
<dbReference type="InterPro" id="IPR011009">
    <property type="entry name" value="Kinase-like_dom_sf"/>
</dbReference>
<dbReference type="Pfam" id="PF07714">
    <property type="entry name" value="PK_Tyr_Ser-Thr"/>
    <property type="match status" value="2"/>
</dbReference>
<accession>A0A7N2LIZ8</accession>
<dbReference type="Gramene" id="QL04p095166:mrna">
    <property type="protein sequence ID" value="QL04p095166:mrna"/>
    <property type="gene ID" value="QL04p095166"/>
</dbReference>
<feature type="domain" description="Protein kinase" evidence="1">
    <location>
        <begin position="9"/>
        <end position="230"/>
    </location>
</feature>
<dbReference type="EnsemblPlants" id="QL04p095166:mrna">
    <property type="protein sequence ID" value="QL04p095166:mrna"/>
    <property type="gene ID" value="QL04p095166"/>
</dbReference>
<dbReference type="PROSITE" id="PS50011">
    <property type="entry name" value="PROTEIN_KINASE_DOM"/>
    <property type="match status" value="1"/>
</dbReference>
<protein>
    <recommendedName>
        <fullName evidence="1">Protein kinase domain-containing protein</fullName>
    </recommendedName>
</protein>
<dbReference type="SUPFAM" id="SSF56112">
    <property type="entry name" value="Protein kinase-like (PK-like)"/>
    <property type="match status" value="1"/>
</dbReference>
<dbReference type="InterPro" id="IPR001245">
    <property type="entry name" value="Ser-Thr/Tyr_kinase_cat_dom"/>
</dbReference>
<evidence type="ECO:0000313" key="2">
    <source>
        <dbReference type="EnsemblPlants" id="QL04p095166:mrna"/>
    </source>
</evidence>
<evidence type="ECO:0000259" key="1">
    <source>
        <dbReference type="PROSITE" id="PS50011"/>
    </source>
</evidence>
<keyword evidence="3" id="KW-1185">Reference proteome</keyword>
<dbReference type="Gene3D" id="1.10.510.10">
    <property type="entry name" value="Transferase(Phosphotransferase) domain 1"/>
    <property type="match status" value="2"/>
</dbReference>
<dbReference type="InParanoid" id="A0A7N2LIZ8"/>
<organism evidence="2 3">
    <name type="scientific">Quercus lobata</name>
    <name type="common">Valley oak</name>
    <dbReference type="NCBI Taxonomy" id="97700"/>
    <lineage>
        <taxon>Eukaryota</taxon>
        <taxon>Viridiplantae</taxon>
        <taxon>Streptophyta</taxon>
        <taxon>Embryophyta</taxon>
        <taxon>Tracheophyta</taxon>
        <taxon>Spermatophyta</taxon>
        <taxon>Magnoliopsida</taxon>
        <taxon>eudicotyledons</taxon>
        <taxon>Gunneridae</taxon>
        <taxon>Pentapetalae</taxon>
        <taxon>rosids</taxon>
        <taxon>fabids</taxon>
        <taxon>Fagales</taxon>
        <taxon>Fagaceae</taxon>
        <taxon>Quercus</taxon>
    </lineage>
</organism>
<dbReference type="Proteomes" id="UP000594261">
    <property type="component" value="Chromosome 4"/>
</dbReference>
<dbReference type="PANTHER" id="PTHR46146">
    <property type="entry name" value="SERINE/THREONINE-PROTEIN KINASE-LIKE PROTEIN CCR4"/>
    <property type="match status" value="1"/>
</dbReference>
<dbReference type="EMBL" id="LRBV02000004">
    <property type="status" value="NOT_ANNOTATED_CDS"/>
    <property type="molecule type" value="Genomic_DNA"/>
</dbReference>
<name>A0A7N2LIZ8_QUELO</name>